<proteinExistence type="inferred from homology"/>
<dbReference type="InterPro" id="IPR042099">
    <property type="entry name" value="ANL_N_sf"/>
</dbReference>
<dbReference type="GO" id="GO:0043041">
    <property type="term" value="P:amino acid activation for nonribosomal peptide biosynthetic process"/>
    <property type="evidence" value="ECO:0007669"/>
    <property type="project" value="TreeGrafter"/>
</dbReference>
<sequence>MSRKEIVGLLIEANEKNIALFLEGDKLKYTLKNDTVADESFLAQLRSHKEEIKEFLKKQSADIVKPQDNPITPFDRQEVLRIPLSFSQERLWFIDRLEGSSHYHIPTILKLAPGIEEEGVKYAVNELINRHETLRTIYKEDGQGPYQEILPQGSWPCTVSESSEEDLQKHIYNVSKKPFDLSNDCMLRAELIKLPSDHKVLVLVVHHIAFDGWSQPIFIQELKTYYGKWISGDTTGLPPLSVQYADYAMWQRTFMQGDVLENTMLFWEERLKGLSPLSLKTDYPRPPIQSTKGRTVTLPMPDKYRDALRQFSAKEGVTQFMVLFAAFSVLLSRYTGKKDICIGTPVANRSKEELASLIGFFVNTLAIRCNLGEGMSFLQLLAHVKATLLEAYEHQELPFEKIIERLGVSRDISRNPLVQILFVFQEANKGSLSRDQVQESGPIQVISQSSDSSKFDLTMSVVNDEKGLRLSANYCTDLFSEKTMKSLLAHFAQLIISALESPEAPIHRLRMVGETEEHKLMKWSKGPTQELGGAGLLDMFAKQVKKHPDKVAIVSEKESMTYREVDVASDYLAKSLSEAGVKSNDYVVICQSRSLTLIVSILAVTKAGGTYIPLDPNHPSSRIEWVLNDLGANYAVVNDSTTKFFESFDIELFQTDLRPAPCSYSVALRKPDQLAYVIYTSGSTGRPKGVMIREKSLLNLIHWHKERFGNNEHSHSTVVAGVGFDASAWEIWPYLLTGGTLHIIDDNTTLSVIDLVNVFESKQITHCFLPTALVPDFVKYTKERPMSLKHLLTGGDALPALDVSGLAYALHNNYGPTENTVVSTAHLLTQSDEKQAPAIGRPINNTYAIILDQHMNVVPGGVEGDLYLGGEQLASGYLNNEELTEKAFLDNPLVWGGSKIYKTGDRASWDENGDIFFAGRQDDQISIRGFRVELGEVQAILQMAPGVDQCMVMVREDIPGDKRIAAYVVPTDIYTDNETRDYLMERLPRYMMPAAIVEIDRFPLTENGKIDKSKLPVPKISGAEAYAAPVSITEKALVPIWAELLKVEECNIGIDDDFFVMGGHSLLATRLVSQIVHNLSIELTVKDVFLNPNIRDLAAHIDLLEKKETVGIEPAERDGVLPLSFAQERLWFIDKLEGSTQYHISSTFPLGSKADSDGVAHAYRSVINRHEILRTIYKEQDGVPFQYVLPEQDWKLDKVNLPGEELSTYMEGFKKRPFDLSMEIPIRGELLETDKGFLLLVVTHHIASDGWSHPIFENEMQEFYQSWVQKKEPELSNLTIQYADYAVWQQSYFKGQLLSAKLQYWEEKLKGLQTLAFPTDLPRPAAISTAGRSILRSLPKERLSEIKSLSEKNGATLFMTMLSAFQLLLSRYSGQDDIVVGTPVANRGHKEIEPLIGFFVNTLVLRNKIDDEVTFVELLQHIKSTTLSAYEHQDVPFEKIVERVEKSRDMSRNPVFQVMFLHQINKQNSVTPDHEVSFVTESKFDITLSIVESPDQGLKVGVTYCTDLFLKETMEQFLGQYITLLEQIVADPEAKLSSLSLMNSEEQESLQSIHYNAQPLPEIHETVMEKFDRQALLTPDHVALYERDEEITYKDLQVRSNALSHQLHARGVRPGDIVGVSMERSSDLIITIFGILKAGCAYLPIDWTQPDSRRAYILDHTGAQYLVADKTTGSFYDGFEAVTVLDYQHLMSESSTSEDEKPAHESGIEDLAYIIYTSGSTGTPKGVMVEHRSLANLIETMQDQYPLEAGDSYLLKTNVVFDVSCSELFGWFVSGGSLAILPQGDESDPIVIKDALVRYRVSHVNFVPSMLGLFLEEVGRKGSTGLESLRYIISAGEPLARNTVDYFNRLGLSTRLENLYGPTEATIYATGYSTSSYEGLRSVPIGKPLRGVKAYVLDTANQLAGLGVPGELCLGGIALARGYYNNPELTSEKFVDNPYDGESESRLYKTGDLVRWLPDGNLEYLGRIDEQVKLRGYRIELGEITHWLKEFEGVAEGIVQLRGEGENQYLVGYYVSEEELLTSDIREYLQAHLPSYMVPDYYVRIEELPLLPSGKIDKKKLPEPQRISENTFQAAENDVQEVLAKIWSELLKIDEQSISINANFFEHGGHSLLAIRLISRIKTQLKVTIAVKDIFLKPTIKEQECHINSLEKVEREVVAVQAKRPEKIPLSFSQERLWFIDKLEGSTQYHIPIVMKLEEGTSAEGIAYAYSELVNRHEVLRTVFREYQGEPYQQILKPQTWGVSYGEANEEVLNEAIHEEVRKPFDLARDPMLRAKLISLDTGGHVLILVVHHISFDGWSQPIFMRELVQFYQSWKENKAPDLKPLPMQYADYAIKQRESLKGAVLESKLGFWEQALKGVSPLNLPTDFTRPAMQSTKGGFVSKRLSITLSDQISNIGKQHNATLFMTLLAAFKVFLYRYTRQGDICIGSPVANRQDEEIEPLIGFFVNTLAFRTGVNGQVGFLDLLTKVRDTTLLAYDHQDIPFEKIVERVEKHRDTSRHPVFQVMFSLINSATDQSVKKSSAIQSIGVSRENSLFDLSLIAAESPEGLQLTLEYCSDLFEEGTALRMLEQLETLLEAISNTPEKPVGELSLLPRKEQDRILNEFNPHPIRETRGHTFLEMFDQQVKNYPESIACRFESEGINYKSVDNASSNLASELRNRGIVSGDMVVISMQRSVDMIIGILGILKVGGVYVPVDQKYPDERVQYILKDTQAKIFLTDQYREAVDEADQIIIGELNLSEKETVWGNLTGVTPEDTAYVIYTSGTTGNPKGVMITHASLASRLEEEMKLLSFSRNDAACLSTNFVFDVSVLEIFLTLYAGGTLVIPSEEQVQDFALLASLIGRERVTVLQGTPSQLAGLIEYFTDEQDLSQLRQICIGGESLNSTIIRQIKSVLPNAQINNHYGPTETTIDAVCLQNVETFKRNVIGFPLPGVYAYVMGGNMDLMPVGISGELYLGGVGVALGYLNQPELTREKFVDNPFVDGDRLYKTGDIVRWLADGSLEYLGRADTQVKIRGFRIELGEIEVALQDMHGISQCVIDVYEKVVGDPSLVAYIVPSQNYDESEILLQLKKQLPVYMLPAHFITLDHIPLTINGKVDRKALPKPELTDKNDYVPPQNKLQQLLVDVWAELLSIDSEKVSIDDNFFQLGGHSLLAVRLMARLKKVLYVQMPIAALFECPDIRSLALKIEMVMEGQSQEQASTLIPINKSGTKRPIYLVHGGGGSPMVFYPLASKLGKDQPVYAFQAQGFEGLDKALETVEEMAAQYLEELLKQPHDGSFIIGGYSFGGSIAYEMALRLVQMGYKVEHLILFDAMAPYVKQQNPFKSEDELLHGIAEVFGLMYGETISLKVEDLVGLDPHRKFDKIHSSVLDCGIEVSVNQLKGFITVYRANLFCEYYPEINAKPNFQITHFKAKQMTFWQKDNESEFDWKGFTTGKVVEHTLETSHWTLLNTAGAARIREELDITL</sequence>
<dbReference type="Gene3D" id="1.10.1200.10">
    <property type="entry name" value="ACP-like"/>
    <property type="match status" value="3"/>
</dbReference>
<dbReference type="GO" id="GO:0003824">
    <property type="term" value="F:catalytic activity"/>
    <property type="evidence" value="ECO:0007669"/>
    <property type="project" value="InterPro"/>
</dbReference>
<dbReference type="CDD" id="cd05930">
    <property type="entry name" value="A_NRPS"/>
    <property type="match status" value="3"/>
</dbReference>
<dbReference type="PROSITE" id="PS00455">
    <property type="entry name" value="AMP_BINDING"/>
    <property type="match status" value="3"/>
</dbReference>
<dbReference type="RefSeq" id="WP_202858833.1">
    <property type="nucleotide sequence ID" value="NZ_JAEUGD010000066.1"/>
</dbReference>
<dbReference type="InterPro" id="IPR041464">
    <property type="entry name" value="TubC_N"/>
</dbReference>
<keyword evidence="7" id="KW-1185">Reference proteome</keyword>
<keyword evidence="4" id="KW-0597">Phosphoprotein</keyword>
<dbReference type="PANTHER" id="PTHR45527">
    <property type="entry name" value="NONRIBOSOMAL PEPTIDE SYNTHETASE"/>
    <property type="match status" value="1"/>
</dbReference>
<dbReference type="FunFam" id="1.10.1200.10:FF:000005">
    <property type="entry name" value="Nonribosomal peptide synthetase 1"/>
    <property type="match status" value="3"/>
</dbReference>
<dbReference type="FunFam" id="3.30.559.30:FF:000001">
    <property type="entry name" value="Non-ribosomal peptide synthetase"/>
    <property type="match status" value="1"/>
</dbReference>
<dbReference type="InterPro" id="IPR020806">
    <property type="entry name" value="PKS_PP-bd"/>
</dbReference>
<dbReference type="Proteomes" id="UP000614216">
    <property type="component" value="Unassembled WGS sequence"/>
</dbReference>
<accession>A0A937G008</accession>
<dbReference type="NCBIfam" id="TIGR01733">
    <property type="entry name" value="AA-adenyl-dom"/>
    <property type="match status" value="3"/>
</dbReference>
<dbReference type="SUPFAM" id="SSF53474">
    <property type="entry name" value="alpha/beta-Hydrolases"/>
    <property type="match status" value="1"/>
</dbReference>
<dbReference type="InterPro" id="IPR000873">
    <property type="entry name" value="AMP-dep_synth/lig_dom"/>
</dbReference>
<dbReference type="InterPro" id="IPR020845">
    <property type="entry name" value="AMP-binding_CS"/>
</dbReference>
<evidence type="ECO:0000256" key="3">
    <source>
        <dbReference type="ARBA" id="ARBA00022450"/>
    </source>
</evidence>
<name>A0A937G008_9BACT</name>
<dbReference type="InterPro" id="IPR036736">
    <property type="entry name" value="ACP-like_sf"/>
</dbReference>
<dbReference type="InterPro" id="IPR010071">
    <property type="entry name" value="AA_adenyl_dom"/>
</dbReference>
<dbReference type="SUPFAM" id="SSF52777">
    <property type="entry name" value="CoA-dependent acyltransferases"/>
    <property type="match status" value="6"/>
</dbReference>
<dbReference type="Gene3D" id="3.40.50.980">
    <property type="match status" value="2"/>
</dbReference>
<dbReference type="Gene3D" id="2.30.38.10">
    <property type="entry name" value="Luciferase, Domain 3"/>
    <property type="match status" value="1"/>
</dbReference>
<dbReference type="GO" id="GO:0044550">
    <property type="term" value="P:secondary metabolite biosynthetic process"/>
    <property type="evidence" value="ECO:0007669"/>
    <property type="project" value="UniProtKB-ARBA"/>
</dbReference>
<dbReference type="Gene3D" id="1.10.10.1830">
    <property type="entry name" value="Non-ribosomal peptide synthase, adenylation domain"/>
    <property type="match status" value="1"/>
</dbReference>
<dbReference type="EMBL" id="JAEUGD010000066">
    <property type="protein sequence ID" value="MBL6449304.1"/>
    <property type="molecule type" value="Genomic_DNA"/>
</dbReference>
<evidence type="ECO:0000256" key="2">
    <source>
        <dbReference type="ARBA" id="ARBA00006432"/>
    </source>
</evidence>
<keyword evidence="3" id="KW-0596">Phosphopantetheine</keyword>
<dbReference type="FunFam" id="3.40.50.980:FF:000001">
    <property type="entry name" value="Non-ribosomal peptide synthetase"/>
    <property type="match status" value="3"/>
</dbReference>
<feature type="domain" description="Carrier" evidence="5">
    <location>
        <begin position="2074"/>
        <end position="2151"/>
    </location>
</feature>
<reference evidence="6" key="1">
    <citation type="submission" date="2021-01" db="EMBL/GenBank/DDBJ databases">
        <title>Fulvivirga kasyanovii gen. nov., sp nov., a novel member of the phylum Bacteroidetes isolated from seawater in a mussel farm.</title>
        <authorList>
            <person name="Zhao L.-H."/>
            <person name="Wang Z.-J."/>
        </authorList>
    </citation>
    <scope>NUCLEOTIDE SEQUENCE</scope>
    <source>
        <strain evidence="6">29W222</strain>
    </source>
</reference>
<dbReference type="SUPFAM" id="SSF47336">
    <property type="entry name" value="ACP-like"/>
    <property type="match status" value="3"/>
</dbReference>
<gene>
    <name evidence="6" type="ORF">JMN32_23540</name>
</gene>
<dbReference type="InterPro" id="IPR023213">
    <property type="entry name" value="CAT-like_dom_sf"/>
</dbReference>
<dbReference type="InterPro" id="IPR025110">
    <property type="entry name" value="AMP-bd_C"/>
</dbReference>
<dbReference type="InterPro" id="IPR044894">
    <property type="entry name" value="TubC_N_sf"/>
</dbReference>
<evidence type="ECO:0000256" key="4">
    <source>
        <dbReference type="ARBA" id="ARBA00022553"/>
    </source>
</evidence>
<evidence type="ECO:0000256" key="1">
    <source>
        <dbReference type="ARBA" id="ARBA00001957"/>
    </source>
</evidence>
<dbReference type="FunFam" id="3.40.50.12780:FF:000012">
    <property type="entry name" value="Non-ribosomal peptide synthetase"/>
    <property type="match status" value="2"/>
</dbReference>
<dbReference type="SMART" id="SM00823">
    <property type="entry name" value="PKS_PP"/>
    <property type="match status" value="3"/>
</dbReference>
<feature type="domain" description="Carrier" evidence="5">
    <location>
        <begin position="3116"/>
        <end position="3193"/>
    </location>
</feature>
<dbReference type="PANTHER" id="PTHR45527:SF1">
    <property type="entry name" value="FATTY ACID SYNTHASE"/>
    <property type="match status" value="1"/>
</dbReference>
<dbReference type="InterPro" id="IPR045851">
    <property type="entry name" value="AMP-bd_C_sf"/>
</dbReference>
<dbReference type="Gene3D" id="3.40.50.12780">
    <property type="entry name" value="N-terminal domain of ligase-like"/>
    <property type="match status" value="2"/>
</dbReference>
<evidence type="ECO:0000313" key="6">
    <source>
        <dbReference type="EMBL" id="MBL6449304.1"/>
    </source>
</evidence>
<dbReference type="FunFam" id="3.30.300.30:FF:000010">
    <property type="entry name" value="Enterobactin synthetase component F"/>
    <property type="match status" value="1"/>
</dbReference>
<dbReference type="SUPFAM" id="SSF56801">
    <property type="entry name" value="Acetyl-CoA synthetase-like"/>
    <property type="match status" value="3"/>
</dbReference>
<dbReference type="InterPro" id="IPR001242">
    <property type="entry name" value="Condensation_dom"/>
</dbReference>
<dbReference type="PROSITE" id="PS50075">
    <property type="entry name" value="CARRIER"/>
    <property type="match status" value="3"/>
</dbReference>
<dbReference type="Gene3D" id="3.30.559.30">
    <property type="entry name" value="Nonribosomal peptide synthetase, condensation domain"/>
    <property type="match status" value="3"/>
</dbReference>
<dbReference type="Gene3D" id="3.40.50.1820">
    <property type="entry name" value="alpha/beta hydrolase"/>
    <property type="match status" value="1"/>
</dbReference>
<protein>
    <submittedName>
        <fullName evidence="6">Amino acid adenylation domain-containing protein</fullName>
    </submittedName>
</protein>
<dbReference type="Pfam" id="PF00975">
    <property type="entry name" value="Thioesterase"/>
    <property type="match status" value="1"/>
</dbReference>
<dbReference type="Gene3D" id="3.30.559.10">
    <property type="entry name" value="Chloramphenicol acetyltransferase-like domain"/>
    <property type="match status" value="3"/>
</dbReference>
<dbReference type="InterPro" id="IPR029058">
    <property type="entry name" value="AB_hydrolase_fold"/>
</dbReference>
<dbReference type="NCBIfam" id="NF003417">
    <property type="entry name" value="PRK04813.1"/>
    <property type="match status" value="3"/>
</dbReference>
<organism evidence="6 7">
    <name type="scientific">Fulvivirga marina</name>
    <dbReference type="NCBI Taxonomy" id="2494733"/>
    <lineage>
        <taxon>Bacteria</taxon>
        <taxon>Pseudomonadati</taxon>
        <taxon>Bacteroidota</taxon>
        <taxon>Cytophagia</taxon>
        <taxon>Cytophagales</taxon>
        <taxon>Fulvivirgaceae</taxon>
        <taxon>Fulvivirga</taxon>
    </lineage>
</organism>
<dbReference type="Pfam" id="PF18563">
    <property type="entry name" value="TubC_N"/>
    <property type="match status" value="1"/>
</dbReference>
<comment type="cofactor">
    <cofactor evidence="1">
        <name>pantetheine 4'-phosphate</name>
        <dbReference type="ChEBI" id="CHEBI:47942"/>
    </cofactor>
</comment>
<evidence type="ECO:0000259" key="5">
    <source>
        <dbReference type="PROSITE" id="PS50075"/>
    </source>
</evidence>
<dbReference type="GO" id="GO:0005829">
    <property type="term" value="C:cytosol"/>
    <property type="evidence" value="ECO:0007669"/>
    <property type="project" value="TreeGrafter"/>
</dbReference>
<dbReference type="InterPro" id="IPR009081">
    <property type="entry name" value="PP-bd_ACP"/>
</dbReference>
<dbReference type="Pfam" id="PF00550">
    <property type="entry name" value="PP-binding"/>
    <property type="match status" value="3"/>
</dbReference>
<dbReference type="InterPro" id="IPR001031">
    <property type="entry name" value="Thioesterase"/>
</dbReference>
<comment type="caution">
    <text evidence="6">The sequence shown here is derived from an EMBL/GenBank/DDBJ whole genome shotgun (WGS) entry which is preliminary data.</text>
</comment>
<dbReference type="Pfam" id="PF00668">
    <property type="entry name" value="Condensation"/>
    <property type="match status" value="3"/>
</dbReference>
<dbReference type="Pfam" id="PF00501">
    <property type="entry name" value="AMP-binding"/>
    <property type="match status" value="3"/>
</dbReference>
<dbReference type="GO" id="GO:0031177">
    <property type="term" value="F:phosphopantetheine binding"/>
    <property type="evidence" value="ECO:0007669"/>
    <property type="project" value="InterPro"/>
</dbReference>
<dbReference type="Gene3D" id="3.30.300.30">
    <property type="match status" value="3"/>
</dbReference>
<feature type="domain" description="Carrier" evidence="5">
    <location>
        <begin position="1028"/>
        <end position="1105"/>
    </location>
</feature>
<dbReference type="CDD" id="cd19531">
    <property type="entry name" value="LCL_NRPS-like"/>
    <property type="match status" value="3"/>
</dbReference>
<dbReference type="Pfam" id="PF13193">
    <property type="entry name" value="AMP-binding_C"/>
    <property type="match status" value="2"/>
</dbReference>
<evidence type="ECO:0000313" key="7">
    <source>
        <dbReference type="Proteomes" id="UP000614216"/>
    </source>
</evidence>
<comment type="similarity">
    <text evidence="2">Belongs to the ATP-dependent AMP-binding enzyme family.</text>
</comment>